<evidence type="ECO:0000256" key="1">
    <source>
        <dbReference type="SAM" id="Phobius"/>
    </source>
</evidence>
<dbReference type="OrthoDB" id="4570571at2"/>
<reference evidence="2 3" key="1">
    <citation type="submission" date="2019-03" db="EMBL/GenBank/DDBJ databases">
        <title>Genomics of glacier-inhabiting Cryobacterium strains.</title>
        <authorList>
            <person name="Liu Q."/>
            <person name="Xin Y.-H."/>
        </authorList>
    </citation>
    <scope>NUCLEOTIDE SEQUENCE [LARGE SCALE GENOMIC DNA]</scope>
    <source>
        <strain evidence="2 3">Sr59</strain>
    </source>
</reference>
<keyword evidence="1" id="KW-1133">Transmembrane helix</keyword>
<dbReference type="InterPro" id="IPR018730">
    <property type="entry name" value="DUF2273"/>
</dbReference>
<evidence type="ECO:0000313" key="2">
    <source>
        <dbReference type="EMBL" id="TFD85594.1"/>
    </source>
</evidence>
<accession>A0A4R9BJG4</accession>
<dbReference type="Proteomes" id="UP000298468">
    <property type="component" value="Unassembled WGS sequence"/>
</dbReference>
<dbReference type="Pfam" id="PF10031">
    <property type="entry name" value="DUF2273"/>
    <property type="match status" value="1"/>
</dbReference>
<evidence type="ECO:0000313" key="3">
    <source>
        <dbReference type="Proteomes" id="UP000298468"/>
    </source>
</evidence>
<dbReference type="AlphaFoldDB" id="A0A4R9BJG4"/>
<name>A0A4R9BJG4_9MICO</name>
<feature type="transmembrane region" description="Helical" evidence="1">
    <location>
        <begin position="12"/>
        <end position="40"/>
    </location>
</feature>
<proteinExistence type="predicted"/>
<protein>
    <submittedName>
        <fullName evidence="2">DUF2273 domain-containing protein</fullName>
    </submittedName>
</protein>
<keyword evidence="1" id="KW-0472">Membrane</keyword>
<keyword evidence="3" id="KW-1185">Reference proteome</keyword>
<sequence length="62" mass="6301">MSATVTGIAAGAALAFAALVFGFWGFLLVAVFMAVGLLIGRFLDGKLDPRGLANALSGKRTS</sequence>
<gene>
    <name evidence="2" type="ORF">E3T61_17580</name>
</gene>
<dbReference type="RefSeq" id="WP_134642153.1">
    <property type="nucleotide sequence ID" value="NZ_SOHM01000035.1"/>
</dbReference>
<keyword evidence="1" id="KW-0812">Transmembrane</keyword>
<dbReference type="EMBL" id="SOHM01000035">
    <property type="protein sequence ID" value="TFD85594.1"/>
    <property type="molecule type" value="Genomic_DNA"/>
</dbReference>
<organism evidence="2 3">
    <name type="scientific">Cryobacterium lactosi</name>
    <dbReference type="NCBI Taxonomy" id="1259202"/>
    <lineage>
        <taxon>Bacteria</taxon>
        <taxon>Bacillati</taxon>
        <taxon>Actinomycetota</taxon>
        <taxon>Actinomycetes</taxon>
        <taxon>Micrococcales</taxon>
        <taxon>Microbacteriaceae</taxon>
        <taxon>Cryobacterium</taxon>
    </lineage>
</organism>
<comment type="caution">
    <text evidence="2">The sequence shown here is derived from an EMBL/GenBank/DDBJ whole genome shotgun (WGS) entry which is preliminary data.</text>
</comment>